<dbReference type="SMART" id="SM00271">
    <property type="entry name" value="DnaJ"/>
    <property type="match status" value="1"/>
</dbReference>
<dbReference type="CDD" id="cd22265">
    <property type="entry name" value="UDM1_RNF168"/>
    <property type="match status" value="1"/>
</dbReference>
<evidence type="ECO:0000259" key="11">
    <source>
        <dbReference type="PROSITE" id="PS50076"/>
    </source>
</evidence>
<dbReference type="GO" id="GO:0046820">
    <property type="term" value="F:4-amino-4-deoxychorismate synthase activity"/>
    <property type="evidence" value="ECO:0007669"/>
    <property type="project" value="UniProtKB-EC"/>
</dbReference>
<evidence type="ECO:0000256" key="9">
    <source>
        <dbReference type="ARBA" id="ARBA00031904"/>
    </source>
</evidence>
<proteinExistence type="inferred from homology"/>
<dbReference type="InterPro" id="IPR019999">
    <property type="entry name" value="Anth_synth_I-like"/>
</dbReference>
<evidence type="ECO:0000256" key="6">
    <source>
        <dbReference type="ARBA" id="ARBA00022909"/>
    </source>
</evidence>
<evidence type="ECO:0000256" key="4">
    <source>
        <dbReference type="ARBA" id="ARBA00013139"/>
    </source>
</evidence>
<name>A0AAD5XC50_9FUNG</name>
<dbReference type="InterPro" id="IPR017926">
    <property type="entry name" value="GATASE"/>
</dbReference>
<evidence type="ECO:0000313" key="12">
    <source>
        <dbReference type="EMBL" id="KAJ3095837.1"/>
    </source>
</evidence>
<dbReference type="PANTHER" id="PTHR11236">
    <property type="entry name" value="AMINOBENZOATE/ANTHRANILATE SYNTHASE"/>
    <property type="match status" value="1"/>
</dbReference>
<dbReference type="SUPFAM" id="SSF46565">
    <property type="entry name" value="Chaperone J-domain"/>
    <property type="match status" value="1"/>
</dbReference>
<dbReference type="Pfam" id="PF04715">
    <property type="entry name" value="Anth_synt_I_N"/>
    <property type="match status" value="1"/>
</dbReference>
<evidence type="ECO:0000256" key="10">
    <source>
        <dbReference type="SAM" id="MobiDB-lite"/>
    </source>
</evidence>
<dbReference type="PRINTS" id="PR00625">
    <property type="entry name" value="JDOMAIN"/>
</dbReference>
<dbReference type="PROSITE" id="PS50076">
    <property type="entry name" value="DNAJ_2"/>
    <property type="match status" value="1"/>
</dbReference>
<comment type="pathway">
    <text evidence="2">Cofactor biosynthesis; tetrahydrofolate biosynthesis; 4-aminobenzoate from chorismate: step 1/2.</text>
</comment>
<dbReference type="PRINTS" id="PR00097">
    <property type="entry name" value="ANTSNTHASEII"/>
</dbReference>
<protein>
    <recommendedName>
        <fullName evidence="4">aminodeoxychorismate synthase</fullName>
        <ecNumber evidence="4">2.6.1.85</ecNumber>
    </recommendedName>
    <alternativeName>
        <fullName evidence="8">Para-aminobenzoate synthase</fullName>
    </alternativeName>
    <alternativeName>
        <fullName evidence="9">p-aminobenzoic acid synthase</fullName>
    </alternativeName>
</protein>
<dbReference type="InterPro" id="IPR029062">
    <property type="entry name" value="Class_I_gatase-like"/>
</dbReference>
<keyword evidence="7" id="KW-0315">Glutamine amidotransferase</keyword>
<dbReference type="Gene3D" id="3.40.50.880">
    <property type="match status" value="2"/>
</dbReference>
<dbReference type="CDD" id="cd01743">
    <property type="entry name" value="GATase1_Anthranilate_Synthase"/>
    <property type="match status" value="1"/>
</dbReference>
<dbReference type="InterPro" id="IPR001623">
    <property type="entry name" value="DnaJ_domain"/>
</dbReference>
<evidence type="ECO:0000256" key="3">
    <source>
        <dbReference type="ARBA" id="ARBA00005970"/>
    </source>
</evidence>
<dbReference type="EMBL" id="JADGJH010002659">
    <property type="protein sequence ID" value="KAJ3095837.1"/>
    <property type="molecule type" value="Genomic_DNA"/>
</dbReference>
<dbReference type="EC" id="2.6.1.85" evidence="4"/>
<evidence type="ECO:0000256" key="8">
    <source>
        <dbReference type="ARBA" id="ARBA00031329"/>
    </source>
</evidence>
<dbReference type="InterPro" id="IPR036869">
    <property type="entry name" value="J_dom_sf"/>
</dbReference>
<evidence type="ECO:0000256" key="1">
    <source>
        <dbReference type="ARBA" id="ARBA00001000"/>
    </source>
</evidence>
<feature type="compositionally biased region" description="Basic and acidic residues" evidence="10">
    <location>
        <begin position="928"/>
        <end position="943"/>
    </location>
</feature>
<dbReference type="Gene3D" id="1.10.287.110">
    <property type="entry name" value="DnaJ domain"/>
    <property type="match status" value="1"/>
</dbReference>
<dbReference type="Pfam" id="PF00425">
    <property type="entry name" value="Chorismate_bind"/>
    <property type="match status" value="1"/>
</dbReference>
<dbReference type="InterPro" id="IPR015890">
    <property type="entry name" value="Chorismate_C"/>
</dbReference>
<feature type="domain" description="J" evidence="11">
    <location>
        <begin position="775"/>
        <end position="867"/>
    </location>
</feature>
<dbReference type="Pfam" id="PF00226">
    <property type="entry name" value="DnaJ"/>
    <property type="match status" value="1"/>
</dbReference>
<gene>
    <name evidence="12" type="ORF">HK100_005714</name>
</gene>
<evidence type="ECO:0000256" key="5">
    <source>
        <dbReference type="ARBA" id="ARBA00022679"/>
    </source>
</evidence>
<dbReference type="Proteomes" id="UP001211907">
    <property type="component" value="Unassembled WGS sequence"/>
</dbReference>
<dbReference type="GO" id="GO:0008153">
    <property type="term" value="P:4-aminobenzoate biosynthetic process"/>
    <property type="evidence" value="ECO:0007669"/>
    <property type="project" value="TreeGrafter"/>
</dbReference>
<dbReference type="CDD" id="cd06257">
    <property type="entry name" value="DnaJ"/>
    <property type="match status" value="1"/>
</dbReference>
<keyword evidence="13" id="KW-1185">Reference proteome</keyword>
<evidence type="ECO:0000256" key="2">
    <source>
        <dbReference type="ARBA" id="ARBA00005009"/>
    </source>
</evidence>
<dbReference type="AlphaFoldDB" id="A0AAD5XC50"/>
<reference evidence="12" key="1">
    <citation type="submission" date="2020-05" db="EMBL/GenBank/DDBJ databases">
        <title>Phylogenomic resolution of chytrid fungi.</title>
        <authorList>
            <person name="Stajich J.E."/>
            <person name="Amses K."/>
            <person name="Simmons R."/>
            <person name="Seto K."/>
            <person name="Myers J."/>
            <person name="Bonds A."/>
            <person name="Quandt C.A."/>
            <person name="Barry K."/>
            <person name="Liu P."/>
            <person name="Grigoriev I."/>
            <person name="Longcore J.E."/>
            <person name="James T.Y."/>
        </authorList>
    </citation>
    <scope>NUCLEOTIDE SEQUENCE</scope>
    <source>
        <strain evidence="12">JEL0513</strain>
    </source>
</reference>
<dbReference type="GO" id="GO:0046656">
    <property type="term" value="P:folic acid biosynthetic process"/>
    <property type="evidence" value="ECO:0007669"/>
    <property type="project" value="UniProtKB-KW"/>
</dbReference>
<sequence length="988" mass="111384">MRVLLIDNYDSYTFNLFQTLGPECLVIRNDQPFVKDNLLSYFDCIIISPGPGTPEKKEVWSTQKSDNLSKDFGICLDLLEYIQDFPIPIFGVCLGHQGIGSTFGAKVVLADTPMHGIPVELEIIAWAPSSIESQADTIMGLQHKYLPLWGVQFHPESICTEYGDKLVDNFLKLAERYWTSRNPTRNLNLSLPQHISKLTVIPSPLLNNSTLSYDMKGSTNNPLFKRVKTAHITQLNKIFDSSSNFSELVFEKLFSNSSDENGRFWLDSAKVEKGLSRFSYMGSCDSLNSYILTYSTQKRIITVASGDNKHCVDSENQIPLERPEDTFFHFMTNIAAKHGFWNPLSPIALDIRYNDSTIAPAQLPDFLCGYVGYFGYEMKCESMSLPPRSSGFKTISSGPETPDSAYLFCDRVVAFDHETGSVWLVTLEFEDASGELERHNWIEYMRKAIENIGSEKQNGKTVANTVKAEYKAEASTFSMRDDKEQYISNINSSLQSIKQGESYEVCLTTKLALTIRHNSSSAKSEKPTPFEVYERIRAKNPAPYAAFIQIPRLNLSVLQSSPERFLRFDGKEVVEMKPIKGTVARPVREGEYSNYAKWLHEDESRKTALQNNEKDRAENLMIVDLIRNDLNQISKSKSVHVPKLMHVESYATVHQLVSTIRCLLRDDLTPLDAIRATFPPGSMTGAPKVRTVEILEDLEKGPRGLYSGCLGFMSAGSGVVDMAVVIRTAVMMESDATTRFEIGAGGAIVFLSDPVDEFDEMNLKANSVLPSQPPNLYEILDIPITATTKQISKAYRNRALKYHPDKVGSDDKAAGTTKTTKNCAIHSNLLTILNGWNTSTADMFLLLSQAYEVLTDPEKRATYDEGHKALLAKKERFEKLDSKRRQAREELEKREAEGMKRAKTEDFNEAEIKRLREDGMRRLAEMLKKDEEEKNQKQKRDAETATTTPSKNSLDHALSIKWKNSKVNLSATEIESMFSPFGTIEIFR</sequence>
<dbReference type="SUPFAM" id="SSF56322">
    <property type="entry name" value="ADC synthase"/>
    <property type="match status" value="1"/>
</dbReference>
<dbReference type="Pfam" id="PF00117">
    <property type="entry name" value="GATase"/>
    <property type="match status" value="2"/>
</dbReference>
<dbReference type="PRINTS" id="PR00096">
    <property type="entry name" value="GATASE"/>
</dbReference>
<dbReference type="Gene3D" id="3.60.120.10">
    <property type="entry name" value="Anthranilate synthase"/>
    <property type="match status" value="1"/>
</dbReference>
<organism evidence="12 13">
    <name type="scientific">Physocladia obscura</name>
    <dbReference type="NCBI Taxonomy" id="109957"/>
    <lineage>
        <taxon>Eukaryota</taxon>
        <taxon>Fungi</taxon>
        <taxon>Fungi incertae sedis</taxon>
        <taxon>Chytridiomycota</taxon>
        <taxon>Chytridiomycota incertae sedis</taxon>
        <taxon>Chytridiomycetes</taxon>
        <taxon>Chytridiales</taxon>
        <taxon>Chytriomycetaceae</taxon>
        <taxon>Physocladia</taxon>
    </lineage>
</organism>
<comment type="caution">
    <text evidence="12">The sequence shown here is derived from an EMBL/GenBank/DDBJ whole genome shotgun (WGS) entry which is preliminary data.</text>
</comment>
<dbReference type="InterPro" id="IPR006805">
    <property type="entry name" value="Anth_synth_I_N"/>
</dbReference>
<accession>A0AAD5XC50</accession>
<feature type="non-terminal residue" evidence="12">
    <location>
        <position position="988"/>
    </location>
</feature>
<dbReference type="PROSITE" id="PS51273">
    <property type="entry name" value="GATASE_TYPE_1"/>
    <property type="match status" value="1"/>
</dbReference>
<comment type="catalytic activity">
    <reaction evidence="1">
        <text>chorismate + L-glutamine = 4-amino-4-deoxychorismate + L-glutamate</text>
        <dbReference type="Rhea" id="RHEA:11672"/>
        <dbReference type="ChEBI" id="CHEBI:29748"/>
        <dbReference type="ChEBI" id="CHEBI:29985"/>
        <dbReference type="ChEBI" id="CHEBI:58359"/>
        <dbReference type="ChEBI" id="CHEBI:58406"/>
        <dbReference type="EC" id="2.6.1.85"/>
    </reaction>
</comment>
<feature type="region of interest" description="Disordered" evidence="10">
    <location>
        <begin position="928"/>
        <end position="955"/>
    </location>
</feature>
<dbReference type="SUPFAM" id="SSF52317">
    <property type="entry name" value="Class I glutamine amidotransferase-like"/>
    <property type="match status" value="1"/>
</dbReference>
<keyword evidence="6" id="KW-0289">Folate biosynthesis</keyword>
<dbReference type="GO" id="GO:0000162">
    <property type="term" value="P:L-tryptophan biosynthetic process"/>
    <property type="evidence" value="ECO:0007669"/>
    <property type="project" value="TreeGrafter"/>
</dbReference>
<keyword evidence="5" id="KW-0808">Transferase</keyword>
<dbReference type="InterPro" id="IPR005801">
    <property type="entry name" value="ADC_synthase"/>
</dbReference>
<dbReference type="InterPro" id="IPR006221">
    <property type="entry name" value="TrpG/PapA_dom"/>
</dbReference>
<evidence type="ECO:0000313" key="13">
    <source>
        <dbReference type="Proteomes" id="UP001211907"/>
    </source>
</evidence>
<dbReference type="PANTHER" id="PTHR11236:SF18">
    <property type="entry name" value="AMINODEOXYCHORISMATE SYNTHASE"/>
    <property type="match status" value="1"/>
</dbReference>
<dbReference type="GO" id="GO:0005737">
    <property type="term" value="C:cytoplasm"/>
    <property type="evidence" value="ECO:0007669"/>
    <property type="project" value="TreeGrafter"/>
</dbReference>
<comment type="similarity">
    <text evidence="3">In the C-terminal section; belongs to the anthranilate synthase component I family.</text>
</comment>
<evidence type="ECO:0000256" key="7">
    <source>
        <dbReference type="ARBA" id="ARBA00022962"/>
    </source>
</evidence>